<sequence length="272" mass="29115">MTAPNLDTIALIAGNGIYPETFVAAARKAGVKKLVAAAFTNETKPELAGMVDAIEWFRVGQLGKMISFFKKQGVTQTVMVGQIAPKNLFDLRPDFRTLIMMAKLKERNAETLFGGIANELAKDGIALLPATTFLEDLMPKAGHVAGPQIKKRRVEDAEFGFKIAKESSRLDIGQTVVVKNGTVLAVEAFEGTNEAVKRGGALGRGGATMVKVSKPNQDMRFDVPVVGPETIRTAAAAGVDVIAVEAGMTLLLGREDVFRLCQELKVTLLALS</sequence>
<dbReference type="InterPro" id="IPR010415">
    <property type="entry name" value="LpxI_C"/>
</dbReference>
<name>A0ABW0KRF1_9BACT</name>
<protein>
    <submittedName>
        <fullName evidence="3">LpxI family protein</fullName>
    </submittedName>
</protein>
<keyword evidence="4" id="KW-1185">Reference proteome</keyword>
<organism evidence="3 4">
    <name type="scientific">Prosthecobacter fluviatilis</name>
    <dbReference type="NCBI Taxonomy" id="445931"/>
    <lineage>
        <taxon>Bacteria</taxon>
        <taxon>Pseudomonadati</taxon>
        <taxon>Verrucomicrobiota</taxon>
        <taxon>Verrucomicrobiia</taxon>
        <taxon>Verrucomicrobiales</taxon>
        <taxon>Verrucomicrobiaceae</taxon>
        <taxon>Prosthecobacter</taxon>
    </lineage>
</organism>
<feature type="domain" description="LpxI N-terminal" evidence="2">
    <location>
        <begin position="9"/>
        <end position="137"/>
    </location>
</feature>
<dbReference type="Pfam" id="PF06230">
    <property type="entry name" value="LpxI_C"/>
    <property type="match status" value="1"/>
</dbReference>
<dbReference type="EMBL" id="JBHSMQ010000004">
    <property type="protein sequence ID" value="MFC5455910.1"/>
    <property type="molecule type" value="Genomic_DNA"/>
</dbReference>
<dbReference type="Proteomes" id="UP001596052">
    <property type="component" value="Unassembled WGS sequence"/>
</dbReference>
<evidence type="ECO:0000259" key="1">
    <source>
        <dbReference type="Pfam" id="PF06230"/>
    </source>
</evidence>
<dbReference type="RefSeq" id="WP_377167500.1">
    <property type="nucleotide sequence ID" value="NZ_JBHSMQ010000004.1"/>
</dbReference>
<dbReference type="Pfam" id="PF17930">
    <property type="entry name" value="LpxI_N"/>
    <property type="match status" value="1"/>
</dbReference>
<dbReference type="InterPro" id="IPR053174">
    <property type="entry name" value="LpxI"/>
</dbReference>
<reference evidence="4" key="1">
    <citation type="journal article" date="2019" name="Int. J. Syst. Evol. Microbiol.">
        <title>The Global Catalogue of Microorganisms (GCM) 10K type strain sequencing project: providing services to taxonomists for standard genome sequencing and annotation.</title>
        <authorList>
            <consortium name="The Broad Institute Genomics Platform"/>
            <consortium name="The Broad Institute Genome Sequencing Center for Infectious Disease"/>
            <person name="Wu L."/>
            <person name="Ma J."/>
        </authorList>
    </citation>
    <scope>NUCLEOTIDE SEQUENCE [LARGE SCALE GENOMIC DNA]</scope>
    <source>
        <strain evidence="4">CGMCC 4.1469</strain>
    </source>
</reference>
<dbReference type="InterPro" id="IPR041255">
    <property type="entry name" value="LpxI_N"/>
</dbReference>
<dbReference type="PANTHER" id="PTHR39962:SF1">
    <property type="entry name" value="LPXI FAMILY PROTEIN"/>
    <property type="match status" value="1"/>
</dbReference>
<gene>
    <name evidence="3" type="ORF">ACFQDI_13680</name>
</gene>
<dbReference type="Gene3D" id="3.40.50.20">
    <property type="match status" value="1"/>
</dbReference>
<dbReference type="Gene3D" id="3.40.140.80">
    <property type="match status" value="1"/>
</dbReference>
<dbReference type="InterPro" id="IPR043167">
    <property type="entry name" value="LpxI_C_sf"/>
</dbReference>
<evidence type="ECO:0000313" key="3">
    <source>
        <dbReference type="EMBL" id="MFC5455910.1"/>
    </source>
</evidence>
<proteinExistence type="predicted"/>
<evidence type="ECO:0000313" key="4">
    <source>
        <dbReference type="Proteomes" id="UP001596052"/>
    </source>
</evidence>
<evidence type="ECO:0000259" key="2">
    <source>
        <dbReference type="Pfam" id="PF17930"/>
    </source>
</evidence>
<accession>A0ABW0KRF1</accession>
<comment type="caution">
    <text evidence="3">The sequence shown here is derived from an EMBL/GenBank/DDBJ whole genome shotgun (WGS) entry which is preliminary data.</text>
</comment>
<dbReference type="PANTHER" id="PTHR39962">
    <property type="entry name" value="BLL4848 PROTEIN"/>
    <property type="match status" value="1"/>
</dbReference>
<feature type="domain" description="LpxI C-terminal" evidence="1">
    <location>
        <begin position="141"/>
        <end position="268"/>
    </location>
</feature>